<accession>A0A266Q3E4</accession>
<organism evidence="2 3">
    <name type="scientific">Cellvibrio mixtus</name>
    <dbReference type="NCBI Taxonomy" id="39650"/>
    <lineage>
        <taxon>Bacteria</taxon>
        <taxon>Pseudomonadati</taxon>
        <taxon>Pseudomonadota</taxon>
        <taxon>Gammaproteobacteria</taxon>
        <taxon>Cellvibrionales</taxon>
        <taxon>Cellvibrionaceae</taxon>
        <taxon>Cellvibrio</taxon>
    </lineage>
</organism>
<name>A0A266Q3E4_9GAMM</name>
<evidence type="ECO:0000256" key="1">
    <source>
        <dbReference type="SAM" id="SignalP"/>
    </source>
</evidence>
<evidence type="ECO:0000313" key="3">
    <source>
        <dbReference type="Proteomes" id="UP000216101"/>
    </source>
</evidence>
<keyword evidence="1" id="KW-0732">Signal</keyword>
<dbReference type="AlphaFoldDB" id="A0A266Q3E4"/>
<sequence>MKSIVSIWLLLLAHVSNADTFICFDNKSKTLDLSLKEASEIGFTYKIHEKEKVNNTYCRVINIVSLGKMENQPFLGISLTLESSSSPIGQFSLSPTKYVNNEHYGAVFEVCEGNIETTKTTFSFGERCNVTSYAIEVKPWSL</sequence>
<feature type="chain" id="PRO_5012560260" evidence="1">
    <location>
        <begin position="19"/>
        <end position="142"/>
    </location>
</feature>
<feature type="signal peptide" evidence="1">
    <location>
        <begin position="1"/>
        <end position="18"/>
    </location>
</feature>
<gene>
    <name evidence="2" type="ORF">CBP51_14350</name>
</gene>
<evidence type="ECO:0000313" key="2">
    <source>
        <dbReference type="EMBL" id="OZY84388.1"/>
    </source>
</evidence>
<comment type="caution">
    <text evidence="2">The sequence shown here is derived from an EMBL/GenBank/DDBJ whole genome shotgun (WGS) entry which is preliminary data.</text>
</comment>
<reference evidence="3" key="1">
    <citation type="submission" date="2017-05" db="EMBL/GenBank/DDBJ databases">
        <authorList>
            <person name="Barney B.M."/>
        </authorList>
    </citation>
    <scope>NUCLEOTIDE SEQUENCE [LARGE SCALE GENOMIC DNA]</scope>
    <source>
        <strain evidence="3">PSBB022</strain>
    </source>
</reference>
<dbReference type="Proteomes" id="UP000216101">
    <property type="component" value="Unassembled WGS sequence"/>
</dbReference>
<dbReference type="EMBL" id="NHNI01000002">
    <property type="protein sequence ID" value="OZY84388.1"/>
    <property type="molecule type" value="Genomic_DNA"/>
</dbReference>
<keyword evidence="3" id="KW-1185">Reference proteome</keyword>
<proteinExistence type="predicted"/>
<protein>
    <submittedName>
        <fullName evidence="2">Uncharacterized protein</fullName>
    </submittedName>
</protein>